<dbReference type="EMBL" id="JACRJB010000067">
    <property type="protein sequence ID" value="MBI5132516.1"/>
    <property type="molecule type" value="Genomic_DNA"/>
</dbReference>
<proteinExistence type="predicted"/>
<gene>
    <name evidence="2" type="ORF">HZA66_24005</name>
</gene>
<dbReference type="AlphaFoldDB" id="A0A933W3E9"/>
<dbReference type="InterPro" id="IPR001173">
    <property type="entry name" value="Glyco_trans_2-like"/>
</dbReference>
<evidence type="ECO:0000259" key="1">
    <source>
        <dbReference type="Pfam" id="PF00535"/>
    </source>
</evidence>
<dbReference type="PANTHER" id="PTHR22916">
    <property type="entry name" value="GLYCOSYLTRANSFERASE"/>
    <property type="match status" value="1"/>
</dbReference>
<evidence type="ECO:0000313" key="3">
    <source>
        <dbReference type="Proteomes" id="UP000782519"/>
    </source>
</evidence>
<protein>
    <submittedName>
        <fullName evidence="2">Glycosyltransferase</fullName>
    </submittedName>
</protein>
<evidence type="ECO:0000313" key="2">
    <source>
        <dbReference type="EMBL" id="MBI5132516.1"/>
    </source>
</evidence>
<dbReference type="SUPFAM" id="SSF53448">
    <property type="entry name" value="Nucleotide-diphospho-sugar transferases"/>
    <property type="match status" value="1"/>
</dbReference>
<organism evidence="2 3">
    <name type="scientific">Rhodopseudomonas palustris</name>
    <dbReference type="NCBI Taxonomy" id="1076"/>
    <lineage>
        <taxon>Bacteria</taxon>
        <taxon>Pseudomonadati</taxon>
        <taxon>Pseudomonadota</taxon>
        <taxon>Alphaproteobacteria</taxon>
        <taxon>Hyphomicrobiales</taxon>
        <taxon>Nitrobacteraceae</taxon>
        <taxon>Rhodopseudomonas</taxon>
    </lineage>
</organism>
<comment type="caution">
    <text evidence="2">The sequence shown here is derived from an EMBL/GenBank/DDBJ whole genome shotgun (WGS) entry which is preliminary data.</text>
</comment>
<dbReference type="InterPro" id="IPR029044">
    <property type="entry name" value="Nucleotide-diphossugar_trans"/>
</dbReference>
<reference evidence="2" key="1">
    <citation type="submission" date="2020-07" db="EMBL/GenBank/DDBJ databases">
        <title>Huge and variable diversity of episymbiotic CPR bacteria and DPANN archaea in groundwater ecosystems.</title>
        <authorList>
            <person name="He C.Y."/>
            <person name="Keren R."/>
            <person name="Whittaker M."/>
            <person name="Farag I.F."/>
            <person name="Doudna J."/>
            <person name="Cate J.H.D."/>
            <person name="Banfield J.F."/>
        </authorList>
    </citation>
    <scope>NUCLEOTIDE SEQUENCE</scope>
    <source>
        <strain evidence="2">NC_groundwater_1818_Pr3_B-0.1um_66_35</strain>
    </source>
</reference>
<dbReference type="PANTHER" id="PTHR22916:SF3">
    <property type="entry name" value="UDP-GLCNAC:BETAGAL BETA-1,3-N-ACETYLGLUCOSAMINYLTRANSFERASE-LIKE PROTEIN 1"/>
    <property type="match status" value="1"/>
</dbReference>
<dbReference type="Pfam" id="PF00535">
    <property type="entry name" value="Glycos_transf_2"/>
    <property type="match status" value="1"/>
</dbReference>
<name>A0A933W3E9_RHOPL</name>
<feature type="domain" description="Glycosyltransferase 2-like" evidence="1">
    <location>
        <begin position="108"/>
        <end position="268"/>
    </location>
</feature>
<sequence>MFDVYVGYGARASELAIWDDLARKSGWTRATLAEIFYNHYRKAKDDEAAGCARQDPTDVLVMGTTERLTAEKWRARAAQLATEGEPPPPFECPAPYVNRSGGIRVSAIASLYKGGRYIDKFLDSMMNQTLGDAFELIIVDANSPENEAETIRKYQQRFKNIVYRRMDYRIGIYDAWNVGIEMARGEYLTNTNLDDLRHPASLQIQAETLDRLPFADVTYQDFYYTFDPALSFDQVAAFGFKSDLPIVTPLNLLHFNSPHNAPMWRKALHSDVGMFNTAFKSAGDYEFWMRCLTAGKVFYKINTPHVVYYQNPQGVSTDPNMPGVREGHGLFKQYARKLQSPLIYGTSEELARQVEALVGASGEKLPGGDHYDVVASALLRLARAARTDQERAA</sequence>
<accession>A0A933W3E9</accession>
<dbReference type="GO" id="GO:0016758">
    <property type="term" value="F:hexosyltransferase activity"/>
    <property type="evidence" value="ECO:0007669"/>
    <property type="project" value="UniProtKB-ARBA"/>
</dbReference>
<dbReference type="Proteomes" id="UP000782519">
    <property type="component" value="Unassembled WGS sequence"/>
</dbReference>
<dbReference type="Gene3D" id="3.90.550.10">
    <property type="entry name" value="Spore Coat Polysaccharide Biosynthesis Protein SpsA, Chain A"/>
    <property type="match status" value="1"/>
</dbReference>